<organism evidence="4 5">
    <name type="scientific">Brooklawnia cerclae</name>
    <dbReference type="NCBI Taxonomy" id="349934"/>
    <lineage>
        <taxon>Bacteria</taxon>
        <taxon>Bacillati</taxon>
        <taxon>Actinomycetota</taxon>
        <taxon>Actinomycetes</taxon>
        <taxon>Propionibacteriales</taxon>
        <taxon>Propionibacteriaceae</taxon>
        <taxon>Brooklawnia</taxon>
    </lineage>
</organism>
<gene>
    <name evidence="4" type="ORF">FB473_003051</name>
</gene>
<protein>
    <submittedName>
        <fullName evidence="4">SAM-dependent methyltransferase</fullName>
    </submittedName>
</protein>
<dbReference type="GO" id="GO:0008168">
    <property type="term" value="F:methyltransferase activity"/>
    <property type="evidence" value="ECO:0007669"/>
    <property type="project" value="UniProtKB-KW"/>
</dbReference>
<reference evidence="4 5" key="1">
    <citation type="submission" date="2020-02" db="EMBL/GenBank/DDBJ databases">
        <title>Sequencing the genomes of 1000 actinobacteria strains.</title>
        <authorList>
            <person name="Klenk H.-P."/>
        </authorList>
    </citation>
    <scope>NUCLEOTIDE SEQUENCE [LARGE SCALE GENOMIC DNA]</scope>
    <source>
        <strain evidence="4 5">DSM 19609</strain>
    </source>
</reference>
<dbReference type="RefSeq" id="WP_167170587.1">
    <property type="nucleotide sequence ID" value="NZ_BAAAOO010000004.1"/>
</dbReference>
<dbReference type="PANTHER" id="PTHR43861:SF1">
    <property type="entry name" value="TRANS-ACONITATE 2-METHYLTRANSFERASE"/>
    <property type="match status" value="1"/>
</dbReference>
<dbReference type="Gene3D" id="2.20.25.110">
    <property type="entry name" value="S-adenosyl-L-methionine-dependent methyltransferases"/>
    <property type="match status" value="1"/>
</dbReference>
<dbReference type="Pfam" id="PF13649">
    <property type="entry name" value="Methyltransf_25"/>
    <property type="match status" value="1"/>
</dbReference>
<dbReference type="EMBL" id="JAAMOZ010000003">
    <property type="protein sequence ID" value="NIH58356.1"/>
    <property type="molecule type" value="Genomic_DNA"/>
</dbReference>
<dbReference type="Proteomes" id="UP000749311">
    <property type="component" value="Unassembled WGS sequence"/>
</dbReference>
<dbReference type="GO" id="GO:0032259">
    <property type="term" value="P:methylation"/>
    <property type="evidence" value="ECO:0007669"/>
    <property type="project" value="UniProtKB-KW"/>
</dbReference>
<evidence type="ECO:0000313" key="4">
    <source>
        <dbReference type="EMBL" id="NIH58356.1"/>
    </source>
</evidence>
<dbReference type="InterPro" id="IPR029063">
    <property type="entry name" value="SAM-dependent_MTases_sf"/>
</dbReference>
<comment type="caution">
    <text evidence="4">The sequence shown here is derived from an EMBL/GenBank/DDBJ whole genome shotgun (WGS) entry which is preliminary data.</text>
</comment>
<proteinExistence type="predicted"/>
<evidence type="ECO:0000256" key="1">
    <source>
        <dbReference type="ARBA" id="ARBA00022603"/>
    </source>
</evidence>
<name>A0ABX0SNL2_9ACTN</name>
<dbReference type="CDD" id="cd02440">
    <property type="entry name" value="AdoMet_MTases"/>
    <property type="match status" value="1"/>
</dbReference>
<feature type="domain" description="Methyltransferase" evidence="3">
    <location>
        <begin position="53"/>
        <end position="146"/>
    </location>
</feature>
<evidence type="ECO:0000256" key="2">
    <source>
        <dbReference type="ARBA" id="ARBA00022679"/>
    </source>
</evidence>
<keyword evidence="2" id="KW-0808">Transferase</keyword>
<keyword evidence="1 4" id="KW-0489">Methyltransferase</keyword>
<dbReference type="InterPro" id="IPR041698">
    <property type="entry name" value="Methyltransf_25"/>
</dbReference>
<keyword evidence="5" id="KW-1185">Reference proteome</keyword>
<evidence type="ECO:0000313" key="5">
    <source>
        <dbReference type="Proteomes" id="UP000749311"/>
    </source>
</evidence>
<sequence length="266" mass="30181">MPLDNLPPISTADATYSQFAPIYDLYKSVDDYGRAAELILEIAALDGCRPVDVLDAATGTGNLAEQFARHGMSVWAFDYCDEMLDVARKKPSLSRATIFNADMRHLPIFAESFDLVTCWNDSMNYLLTLHDFRQAIQGFYARMRSGAVLVFDLNTLNTYRAIAEGAVVYETAAGSFTLRPKYNEIQAGRLFQYTLGQEYGTGMWRGDTEHNSIHTQRHYRVSEVTRVLKDAGFTRVQKRGIRSRNLFRADGEQDFRKIVYSALRLP</sequence>
<evidence type="ECO:0000259" key="3">
    <source>
        <dbReference type="Pfam" id="PF13649"/>
    </source>
</evidence>
<accession>A0ABX0SNL2</accession>
<dbReference type="PANTHER" id="PTHR43861">
    <property type="entry name" value="TRANS-ACONITATE 2-METHYLTRANSFERASE-RELATED"/>
    <property type="match status" value="1"/>
</dbReference>
<dbReference type="Gene3D" id="3.40.50.150">
    <property type="entry name" value="Vaccinia Virus protein VP39"/>
    <property type="match status" value="1"/>
</dbReference>
<dbReference type="SUPFAM" id="SSF53335">
    <property type="entry name" value="S-adenosyl-L-methionine-dependent methyltransferases"/>
    <property type="match status" value="1"/>
</dbReference>